<keyword evidence="5 8" id="KW-0812">Transmembrane</keyword>
<accession>A0A6J7GEV3</accession>
<dbReference type="CDD" id="cd06579">
    <property type="entry name" value="TM_PBP1_transp_AraH_like"/>
    <property type="match status" value="1"/>
</dbReference>
<evidence type="ECO:0000256" key="5">
    <source>
        <dbReference type="ARBA" id="ARBA00022692"/>
    </source>
</evidence>
<evidence type="ECO:0000256" key="2">
    <source>
        <dbReference type="ARBA" id="ARBA00022448"/>
    </source>
</evidence>
<feature type="transmembrane region" description="Helical" evidence="8">
    <location>
        <begin position="108"/>
        <end position="127"/>
    </location>
</feature>
<evidence type="ECO:0000256" key="1">
    <source>
        <dbReference type="ARBA" id="ARBA00004651"/>
    </source>
</evidence>
<feature type="transmembrane region" description="Helical" evidence="8">
    <location>
        <begin position="26"/>
        <end position="43"/>
    </location>
</feature>
<dbReference type="AlphaFoldDB" id="A0A6J7GEV3"/>
<name>A0A6J7GEV3_9ZZZZ</name>
<proteinExistence type="predicted"/>
<keyword evidence="6 8" id="KW-1133">Transmembrane helix</keyword>
<feature type="transmembrane region" description="Helical" evidence="8">
    <location>
        <begin position="82"/>
        <end position="102"/>
    </location>
</feature>
<feature type="transmembrane region" description="Helical" evidence="8">
    <location>
        <begin position="281"/>
        <end position="303"/>
    </location>
</feature>
<evidence type="ECO:0000256" key="8">
    <source>
        <dbReference type="SAM" id="Phobius"/>
    </source>
</evidence>
<dbReference type="GO" id="GO:0022857">
    <property type="term" value="F:transmembrane transporter activity"/>
    <property type="evidence" value="ECO:0007669"/>
    <property type="project" value="InterPro"/>
</dbReference>
<comment type="subcellular location">
    <subcellularLocation>
        <location evidence="1">Cell membrane</location>
        <topology evidence="1">Multi-pass membrane protein</topology>
    </subcellularLocation>
</comment>
<gene>
    <name evidence="9" type="ORF">UFOPK3587_00719</name>
</gene>
<sequence length="345" mass="37099">MIQKIAAFQTTNFKINAKTLLRRRESGILMVLVLVSVATTLINPRFISGYGLSDLLLNTSMVGCLAVGLTPVVIARHIDLSIASATGFSAFLTAHIIVGHGWGVVPAFFVGACVGAIIGAVNGVLVAGLRLPSLVVTLGALYIIRGIDYQFANNKQFTAEKLPTDLMHLSQDKIYGVPYLFCLVLLLALFGVWWMRFTRFGRDLYAIGSNPPAADIVGIKVFSRTFFAFVWCGTLAGIAGVMYLSIYAIVDSAAFLNQELIVVTAVVIGGVNIFGGLGTIVGALLGAVLLRVLIGALVALGVAQFWQQAINGLLLLIAIGIDRILSRRSETKIERIRDERKMEIS</sequence>
<dbReference type="EMBL" id="CAFBMN010000032">
    <property type="protein sequence ID" value="CAB4905118.1"/>
    <property type="molecule type" value="Genomic_DNA"/>
</dbReference>
<feature type="transmembrane region" description="Helical" evidence="8">
    <location>
        <begin position="134"/>
        <end position="152"/>
    </location>
</feature>
<dbReference type="PANTHER" id="PTHR32196:SF29">
    <property type="entry name" value="AUTOINDUCER 2 IMPORT SYSTEM PERMEASE PROTEIN LSRC"/>
    <property type="match status" value="1"/>
</dbReference>
<dbReference type="Pfam" id="PF02653">
    <property type="entry name" value="BPD_transp_2"/>
    <property type="match status" value="1"/>
</dbReference>
<feature type="transmembrane region" description="Helical" evidence="8">
    <location>
        <begin position="174"/>
        <end position="195"/>
    </location>
</feature>
<keyword evidence="2" id="KW-0813">Transport</keyword>
<feature type="transmembrane region" description="Helical" evidence="8">
    <location>
        <begin position="255"/>
        <end position="274"/>
    </location>
</feature>
<keyword evidence="3" id="KW-1003">Cell membrane</keyword>
<protein>
    <submittedName>
        <fullName evidence="9">Unannotated protein</fullName>
    </submittedName>
</protein>
<feature type="transmembrane region" description="Helical" evidence="8">
    <location>
        <begin position="226"/>
        <end position="249"/>
    </location>
</feature>
<dbReference type="InterPro" id="IPR001851">
    <property type="entry name" value="ABC_transp_permease"/>
</dbReference>
<organism evidence="9">
    <name type="scientific">freshwater metagenome</name>
    <dbReference type="NCBI Taxonomy" id="449393"/>
    <lineage>
        <taxon>unclassified sequences</taxon>
        <taxon>metagenomes</taxon>
        <taxon>ecological metagenomes</taxon>
    </lineage>
</organism>
<evidence type="ECO:0000313" key="9">
    <source>
        <dbReference type="EMBL" id="CAB4905118.1"/>
    </source>
</evidence>
<evidence type="ECO:0000256" key="3">
    <source>
        <dbReference type="ARBA" id="ARBA00022475"/>
    </source>
</evidence>
<dbReference type="GO" id="GO:0005886">
    <property type="term" value="C:plasma membrane"/>
    <property type="evidence" value="ECO:0007669"/>
    <property type="project" value="UniProtKB-SubCell"/>
</dbReference>
<evidence type="ECO:0000256" key="6">
    <source>
        <dbReference type="ARBA" id="ARBA00022989"/>
    </source>
</evidence>
<evidence type="ECO:0000256" key="7">
    <source>
        <dbReference type="ARBA" id="ARBA00023136"/>
    </source>
</evidence>
<feature type="transmembrane region" description="Helical" evidence="8">
    <location>
        <begin position="55"/>
        <end position="75"/>
    </location>
</feature>
<keyword evidence="7 8" id="KW-0472">Membrane</keyword>
<dbReference type="PANTHER" id="PTHR32196">
    <property type="entry name" value="ABC TRANSPORTER PERMEASE PROTEIN YPHD-RELATED-RELATED"/>
    <property type="match status" value="1"/>
</dbReference>
<evidence type="ECO:0000256" key="4">
    <source>
        <dbReference type="ARBA" id="ARBA00022519"/>
    </source>
</evidence>
<reference evidence="9" key="1">
    <citation type="submission" date="2020-05" db="EMBL/GenBank/DDBJ databases">
        <authorList>
            <person name="Chiriac C."/>
            <person name="Salcher M."/>
            <person name="Ghai R."/>
            <person name="Kavagutti S V."/>
        </authorList>
    </citation>
    <scope>NUCLEOTIDE SEQUENCE</scope>
</reference>
<keyword evidence="4" id="KW-0997">Cell inner membrane</keyword>